<protein>
    <submittedName>
        <fullName evidence="1">Uncharacterized protein</fullName>
    </submittedName>
</protein>
<accession>A0ACC2AST0</accession>
<evidence type="ECO:0000313" key="1">
    <source>
        <dbReference type="EMBL" id="KAJ7520546.1"/>
    </source>
</evidence>
<proteinExistence type="predicted"/>
<gene>
    <name evidence="1" type="ORF">O6H91_19G010200</name>
</gene>
<dbReference type="Proteomes" id="UP001162992">
    <property type="component" value="Chromosome 19"/>
</dbReference>
<organism evidence="1 2">
    <name type="scientific">Diphasiastrum complanatum</name>
    <name type="common">Issler's clubmoss</name>
    <name type="synonym">Lycopodium complanatum</name>
    <dbReference type="NCBI Taxonomy" id="34168"/>
    <lineage>
        <taxon>Eukaryota</taxon>
        <taxon>Viridiplantae</taxon>
        <taxon>Streptophyta</taxon>
        <taxon>Embryophyta</taxon>
        <taxon>Tracheophyta</taxon>
        <taxon>Lycopodiopsida</taxon>
        <taxon>Lycopodiales</taxon>
        <taxon>Lycopodiaceae</taxon>
        <taxon>Lycopodioideae</taxon>
        <taxon>Diphasiastrum</taxon>
    </lineage>
</organism>
<dbReference type="EMBL" id="CM055110">
    <property type="protein sequence ID" value="KAJ7520546.1"/>
    <property type="molecule type" value="Genomic_DNA"/>
</dbReference>
<comment type="caution">
    <text evidence="1">The sequence shown here is derived from an EMBL/GenBank/DDBJ whole genome shotgun (WGS) entry which is preliminary data.</text>
</comment>
<evidence type="ECO:0000313" key="2">
    <source>
        <dbReference type="Proteomes" id="UP001162992"/>
    </source>
</evidence>
<keyword evidence="2" id="KW-1185">Reference proteome</keyword>
<reference evidence="2" key="1">
    <citation type="journal article" date="2024" name="Proc. Natl. Acad. Sci. U.S.A.">
        <title>Extraordinary preservation of gene collinearity over three hundred million years revealed in homosporous lycophytes.</title>
        <authorList>
            <person name="Li C."/>
            <person name="Wickell D."/>
            <person name="Kuo L.Y."/>
            <person name="Chen X."/>
            <person name="Nie B."/>
            <person name="Liao X."/>
            <person name="Peng D."/>
            <person name="Ji J."/>
            <person name="Jenkins J."/>
            <person name="Williams M."/>
            <person name="Shu S."/>
            <person name="Plott C."/>
            <person name="Barry K."/>
            <person name="Rajasekar S."/>
            <person name="Grimwood J."/>
            <person name="Han X."/>
            <person name="Sun S."/>
            <person name="Hou Z."/>
            <person name="He W."/>
            <person name="Dai G."/>
            <person name="Sun C."/>
            <person name="Schmutz J."/>
            <person name="Leebens-Mack J.H."/>
            <person name="Li F.W."/>
            <person name="Wang L."/>
        </authorList>
    </citation>
    <scope>NUCLEOTIDE SEQUENCE [LARGE SCALE GENOMIC DNA]</scope>
    <source>
        <strain evidence="2">cv. PW_Plant_1</strain>
    </source>
</reference>
<sequence length="134" mass="15304">MSRRRYNTRSGCRVQDKMPSCSENTINMMVDRIPETTLLTTQRESLPLSQPVVNEVDIFSVQDHISHPSEEVIAVTWVDSEVIEKSGRNLFGKEIQTDILQDVLTSFRVSKSTSPPPIPLCRLIVNVRYFFSMS</sequence>
<name>A0ACC2AST0_DIPCM</name>